<dbReference type="OrthoDB" id="1727572at2759"/>
<keyword evidence="4" id="KW-0067">ATP-binding</keyword>
<dbReference type="InterPro" id="IPR001752">
    <property type="entry name" value="Kinesin_motor_dom"/>
</dbReference>
<evidence type="ECO:0000256" key="5">
    <source>
        <dbReference type="ARBA" id="ARBA00023054"/>
    </source>
</evidence>
<feature type="domain" description="Kinesin motor" evidence="9">
    <location>
        <begin position="1"/>
        <end position="28"/>
    </location>
</feature>
<evidence type="ECO:0000313" key="10">
    <source>
        <dbReference type="EMBL" id="VFQ84244.1"/>
    </source>
</evidence>
<name>A0A484M786_9ASTE</name>
<dbReference type="InterPro" id="IPR027417">
    <property type="entry name" value="P-loop_NTPase"/>
</dbReference>
<evidence type="ECO:0000256" key="1">
    <source>
        <dbReference type="ARBA" id="ARBA00004474"/>
    </source>
</evidence>
<comment type="similarity">
    <text evidence="7">Belongs to the TRAFAC class myosin-kinesin ATPase superfamily. Kinesin family. KIN-12 subfamily.</text>
</comment>
<dbReference type="PANTHER" id="PTHR37739:SF16">
    <property type="entry name" value="KINESIN-LIKE PROTEIN"/>
    <property type="match status" value="1"/>
</dbReference>
<comment type="caution">
    <text evidence="8">Lacks conserved residue(s) required for the propagation of feature annotation.</text>
</comment>
<comment type="subcellular location">
    <subcellularLocation>
        <location evidence="1">Plastid</location>
    </subcellularLocation>
</comment>
<sequence length="76" mass="8837">MACAISRAQSCKNETFRTLRFAQRAKAINNKVVVNEEMQEDVNFLRDVIRQLKMMLLAAVEQGTDPKIQCLMKRHR</sequence>
<keyword evidence="11" id="KW-1185">Reference proteome</keyword>
<dbReference type="GO" id="GO:0007018">
    <property type="term" value="P:microtubule-based movement"/>
    <property type="evidence" value="ECO:0007669"/>
    <property type="project" value="InterPro"/>
</dbReference>
<dbReference type="GO" id="GO:0008017">
    <property type="term" value="F:microtubule binding"/>
    <property type="evidence" value="ECO:0007669"/>
    <property type="project" value="InterPro"/>
</dbReference>
<evidence type="ECO:0000256" key="3">
    <source>
        <dbReference type="ARBA" id="ARBA00022741"/>
    </source>
</evidence>
<dbReference type="Proteomes" id="UP000595140">
    <property type="component" value="Unassembled WGS sequence"/>
</dbReference>
<dbReference type="InterPro" id="IPR044986">
    <property type="entry name" value="KIF15/KIN-12"/>
</dbReference>
<dbReference type="PANTHER" id="PTHR37739">
    <property type="entry name" value="KINESIN-LIKE PROTEIN KIN-12D"/>
    <property type="match status" value="1"/>
</dbReference>
<proteinExistence type="inferred from homology"/>
<dbReference type="AlphaFoldDB" id="A0A484M786"/>
<protein>
    <recommendedName>
        <fullName evidence="9">Kinesin motor domain-containing protein</fullName>
    </recommendedName>
</protein>
<dbReference type="Gene3D" id="3.40.850.10">
    <property type="entry name" value="Kinesin motor domain"/>
    <property type="match status" value="1"/>
</dbReference>
<evidence type="ECO:0000256" key="8">
    <source>
        <dbReference type="PROSITE-ProRule" id="PRU00283"/>
    </source>
</evidence>
<dbReference type="GO" id="GO:0005524">
    <property type="term" value="F:ATP binding"/>
    <property type="evidence" value="ECO:0007669"/>
    <property type="project" value="UniProtKB-KW"/>
</dbReference>
<dbReference type="GO" id="GO:0003777">
    <property type="term" value="F:microtubule motor activity"/>
    <property type="evidence" value="ECO:0007669"/>
    <property type="project" value="InterPro"/>
</dbReference>
<keyword evidence="2" id="KW-0493">Microtubule</keyword>
<dbReference type="EMBL" id="OOIL02002698">
    <property type="protein sequence ID" value="VFQ84244.1"/>
    <property type="molecule type" value="Genomic_DNA"/>
</dbReference>
<reference evidence="10 11" key="1">
    <citation type="submission" date="2018-04" db="EMBL/GenBank/DDBJ databases">
        <authorList>
            <person name="Vogel A."/>
        </authorList>
    </citation>
    <scope>NUCLEOTIDE SEQUENCE [LARGE SCALE GENOMIC DNA]</scope>
</reference>
<dbReference type="GO" id="GO:0009536">
    <property type="term" value="C:plastid"/>
    <property type="evidence" value="ECO:0007669"/>
    <property type="project" value="UniProtKB-SubCell"/>
</dbReference>
<evidence type="ECO:0000259" key="9">
    <source>
        <dbReference type="PROSITE" id="PS50067"/>
    </source>
</evidence>
<keyword evidence="3" id="KW-0547">Nucleotide-binding</keyword>
<evidence type="ECO:0000256" key="6">
    <source>
        <dbReference type="ARBA" id="ARBA00023175"/>
    </source>
</evidence>
<organism evidence="10 11">
    <name type="scientific">Cuscuta campestris</name>
    <dbReference type="NCBI Taxonomy" id="132261"/>
    <lineage>
        <taxon>Eukaryota</taxon>
        <taxon>Viridiplantae</taxon>
        <taxon>Streptophyta</taxon>
        <taxon>Embryophyta</taxon>
        <taxon>Tracheophyta</taxon>
        <taxon>Spermatophyta</taxon>
        <taxon>Magnoliopsida</taxon>
        <taxon>eudicotyledons</taxon>
        <taxon>Gunneridae</taxon>
        <taxon>Pentapetalae</taxon>
        <taxon>asterids</taxon>
        <taxon>lamiids</taxon>
        <taxon>Solanales</taxon>
        <taxon>Convolvulaceae</taxon>
        <taxon>Cuscuteae</taxon>
        <taxon>Cuscuta</taxon>
        <taxon>Cuscuta subgen. Grammica</taxon>
        <taxon>Cuscuta sect. Cleistogrammica</taxon>
    </lineage>
</organism>
<keyword evidence="6" id="KW-0505">Motor protein</keyword>
<evidence type="ECO:0000256" key="2">
    <source>
        <dbReference type="ARBA" id="ARBA00022701"/>
    </source>
</evidence>
<gene>
    <name evidence="10" type="ORF">CCAM_LOCUS26020</name>
</gene>
<dbReference type="SUPFAM" id="SSF52540">
    <property type="entry name" value="P-loop containing nucleoside triphosphate hydrolases"/>
    <property type="match status" value="1"/>
</dbReference>
<accession>A0A484M786</accession>
<evidence type="ECO:0000256" key="7">
    <source>
        <dbReference type="ARBA" id="ARBA00034488"/>
    </source>
</evidence>
<evidence type="ECO:0000256" key="4">
    <source>
        <dbReference type="ARBA" id="ARBA00022840"/>
    </source>
</evidence>
<dbReference type="InterPro" id="IPR036961">
    <property type="entry name" value="Kinesin_motor_dom_sf"/>
</dbReference>
<keyword evidence="5" id="KW-0175">Coiled coil</keyword>
<evidence type="ECO:0000313" key="11">
    <source>
        <dbReference type="Proteomes" id="UP000595140"/>
    </source>
</evidence>
<dbReference type="GO" id="GO:0005874">
    <property type="term" value="C:microtubule"/>
    <property type="evidence" value="ECO:0007669"/>
    <property type="project" value="UniProtKB-KW"/>
</dbReference>
<dbReference type="PROSITE" id="PS50067">
    <property type="entry name" value="KINESIN_MOTOR_2"/>
    <property type="match status" value="1"/>
</dbReference>